<sequence length="307" mass="33977" precursor="true">MKSNFLTTVLLITGFLLLLGCQTSPSHPNSSTTVVQNDSGIGGTGQKLTAQNTDPTGGFGGTGHSSSGFGGTGVIGTITEFGSIWVNDIEIEYPDNVSVTSPLGTSQAQRSLKLGQQVILETQPTDLETVTTHIELYYPVAGQIRQITKDQIQVENTWIRLTDGTQYDDTPLTQGAYIAVNAFQSSNGQWIATRINDNPNHVSLQKPLPKLTFSSGVKRFVVQTELKSVFKALNRSEPVQYQDYSELEHDQIRIEKNARLKAQQIRQQRNALIQQQQIKNSSKQVHDLQRFLKQQNQGSLRQLKHGK</sequence>
<gene>
    <name evidence="3" type="ORF">GHNINEIG_00971</name>
</gene>
<dbReference type="PROSITE" id="PS51257">
    <property type="entry name" value="PROKAR_LIPOPROTEIN"/>
    <property type="match status" value="1"/>
</dbReference>
<evidence type="ECO:0000256" key="1">
    <source>
        <dbReference type="SAM" id="SignalP"/>
    </source>
</evidence>
<evidence type="ECO:0000313" key="3">
    <source>
        <dbReference type="EMBL" id="QBZ82930.1"/>
    </source>
</evidence>
<organism evidence="3 4">
    <name type="scientific">Hydrogenovibrio crunogenus</name>
    <dbReference type="NCBI Taxonomy" id="39765"/>
    <lineage>
        <taxon>Bacteria</taxon>
        <taxon>Pseudomonadati</taxon>
        <taxon>Pseudomonadota</taxon>
        <taxon>Gammaproteobacteria</taxon>
        <taxon>Thiotrichales</taxon>
        <taxon>Piscirickettsiaceae</taxon>
        <taxon>Hydrogenovibrio</taxon>
    </lineage>
</organism>
<name>A0A4P7NYN8_9GAMM</name>
<dbReference type="EMBL" id="CP032096">
    <property type="protein sequence ID" value="QBZ82930.1"/>
    <property type="molecule type" value="Genomic_DNA"/>
</dbReference>
<dbReference type="InterPro" id="IPR043724">
    <property type="entry name" value="DUF5666"/>
</dbReference>
<evidence type="ECO:0000313" key="4">
    <source>
        <dbReference type="Proteomes" id="UP000296201"/>
    </source>
</evidence>
<dbReference type="Proteomes" id="UP000296201">
    <property type="component" value="Chromosome"/>
</dbReference>
<proteinExistence type="predicted"/>
<protein>
    <recommendedName>
        <fullName evidence="2">DUF5666 domain-containing protein</fullName>
    </recommendedName>
</protein>
<keyword evidence="1" id="KW-0732">Signal</keyword>
<dbReference type="Pfam" id="PF18914">
    <property type="entry name" value="DUF5666"/>
    <property type="match status" value="1"/>
</dbReference>
<feature type="chain" id="PRO_5020629884" description="DUF5666 domain-containing protein" evidence="1">
    <location>
        <begin position="27"/>
        <end position="307"/>
    </location>
</feature>
<keyword evidence="4" id="KW-1185">Reference proteome</keyword>
<evidence type="ECO:0000259" key="2">
    <source>
        <dbReference type="Pfam" id="PF18914"/>
    </source>
</evidence>
<feature type="domain" description="DUF5666" evidence="2">
    <location>
        <begin position="142"/>
        <end position="195"/>
    </location>
</feature>
<accession>A0A4P7NYN8</accession>
<reference evidence="3 4" key="1">
    <citation type="submission" date="2018-08" db="EMBL/GenBank/DDBJ databases">
        <title>Horizontal acquisition of hydrogen conversion ability and other habitat adaptations in Hydrogenovibrio crunogenus strains.</title>
        <authorList>
            <person name="Gonnella G."/>
            <person name="Adam N."/>
            <person name="Perner M."/>
        </authorList>
    </citation>
    <scope>NUCLEOTIDE SEQUENCE [LARGE SCALE GENOMIC DNA]</scope>
    <source>
        <strain evidence="3 4">SP-41</strain>
    </source>
</reference>
<dbReference type="AlphaFoldDB" id="A0A4P7NYN8"/>
<feature type="signal peptide" evidence="1">
    <location>
        <begin position="1"/>
        <end position="26"/>
    </location>
</feature>